<keyword evidence="4" id="KW-0472">Membrane</keyword>
<comment type="subcellular location">
    <subcellularLocation>
        <location evidence="1">Cell outer membrane</location>
    </subcellularLocation>
</comment>
<dbReference type="EMBL" id="FNAI01000019">
    <property type="protein sequence ID" value="SDF51112.1"/>
    <property type="molecule type" value="Genomic_DNA"/>
</dbReference>
<gene>
    <name evidence="9" type="ORF">SAMN05216464_11953</name>
</gene>
<dbReference type="InterPro" id="IPR033985">
    <property type="entry name" value="SusD-like_N"/>
</dbReference>
<evidence type="ECO:0000256" key="2">
    <source>
        <dbReference type="ARBA" id="ARBA00006275"/>
    </source>
</evidence>
<dbReference type="OrthoDB" id="5694214at2"/>
<organism evidence="9 10">
    <name type="scientific">Mucilaginibacter pineti</name>
    <dbReference type="NCBI Taxonomy" id="1391627"/>
    <lineage>
        <taxon>Bacteria</taxon>
        <taxon>Pseudomonadati</taxon>
        <taxon>Bacteroidota</taxon>
        <taxon>Sphingobacteriia</taxon>
        <taxon>Sphingobacteriales</taxon>
        <taxon>Sphingobacteriaceae</taxon>
        <taxon>Mucilaginibacter</taxon>
    </lineage>
</organism>
<keyword evidence="10" id="KW-1185">Reference proteome</keyword>
<dbReference type="Pfam" id="PF14322">
    <property type="entry name" value="SusD-like_3"/>
    <property type="match status" value="1"/>
</dbReference>
<reference evidence="9 10" key="1">
    <citation type="submission" date="2016-10" db="EMBL/GenBank/DDBJ databases">
        <authorList>
            <person name="de Groot N.N."/>
        </authorList>
    </citation>
    <scope>NUCLEOTIDE SEQUENCE [LARGE SCALE GENOMIC DNA]</scope>
    <source>
        <strain evidence="9 10">47C3B</strain>
    </source>
</reference>
<dbReference type="Pfam" id="PF07980">
    <property type="entry name" value="SusD_RagB"/>
    <property type="match status" value="1"/>
</dbReference>
<evidence type="ECO:0000313" key="10">
    <source>
        <dbReference type="Proteomes" id="UP000199072"/>
    </source>
</evidence>
<feature type="domain" description="RagB/SusD" evidence="7">
    <location>
        <begin position="376"/>
        <end position="470"/>
    </location>
</feature>
<dbReference type="Proteomes" id="UP000199072">
    <property type="component" value="Unassembled WGS sequence"/>
</dbReference>
<dbReference type="InterPro" id="IPR012944">
    <property type="entry name" value="SusD_RagB_dom"/>
</dbReference>
<evidence type="ECO:0000259" key="7">
    <source>
        <dbReference type="Pfam" id="PF07980"/>
    </source>
</evidence>
<dbReference type="CDD" id="cd08977">
    <property type="entry name" value="SusD"/>
    <property type="match status" value="1"/>
</dbReference>
<dbReference type="NCBIfam" id="NF033072">
    <property type="entry name" value="NanU"/>
    <property type="match status" value="1"/>
</dbReference>
<name>A0A1G7LNL0_9SPHI</name>
<sequence>MKKYSLIILSGLFILISASSCRKQLDLAPVSSVTDGNFWKTADQFDSFVAGVHTQFRSNNSAFQILGEMRADIFATDPGTNGTFTGEATQGLERLWTQNLNLDNPGVSSFGGFYNNINQLNLLISKLNTTTVVTDANKNYYLGIAYGMRAFYYYQLYRTWGGVIIQTEPTSGATLDISNLAKAASSAADVMTLIKADIDKSIASFGTDYTFRNLKSYWSKSATLMLKADVYLWTANRGGSTADATTAKAALTDIQTSVPALQLLPKFSDVFATTTKGNNEMIFVSHYQLNEATMAFVQGSFVPQSGLISNFYDSLANRQFSPTTDNWGGLLRAPVRIAAFREFDDKDSRKLASIQPAYQKLTDGTFKIAGCFTDKYQGEQNAGARLITNDFPIYRYADLLLLLAEAKVVLGESPVTELNLVRARAFGANYNAASQGFPNQTVDANPREAILQERFFEFVFEGKRWYDLRRAGDSYVFEHTTLPASQAYALLWPVDRTTLTNNRLLSQTPGYAAF</sequence>
<accession>A0A1G7LNL0</accession>
<dbReference type="PROSITE" id="PS51257">
    <property type="entry name" value="PROKAR_LIPOPROTEIN"/>
    <property type="match status" value="1"/>
</dbReference>
<evidence type="ECO:0000259" key="8">
    <source>
        <dbReference type="Pfam" id="PF14322"/>
    </source>
</evidence>
<dbReference type="AlphaFoldDB" id="A0A1G7LNL0"/>
<evidence type="ECO:0000256" key="4">
    <source>
        <dbReference type="ARBA" id="ARBA00023136"/>
    </source>
</evidence>
<dbReference type="STRING" id="1391627.SAMN05216464_11953"/>
<proteinExistence type="inferred from homology"/>
<feature type="chain" id="PRO_5011620559" evidence="6">
    <location>
        <begin position="23"/>
        <end position="514"/>
    </location>
</feature>
<keyword evidence="5" id="KW-0998">Cell outer membrane</keyword>
<dbReference type="GO" id="GO:0009279">
    <property type="term" value="C:cell outer membrane"/>
    <property type="evidence" value="ECO:0007669"/>
    <property type="project" value="UniProtKB-SubCell"/>
</dbReference>
<feature type="signal peptide" evidence="6">
    <location>
        <begin position="1"/>
        <end position="22"/>
    </location>
</feature>
<dbReference type="InterPro" id="IPR011990">
    <property type="entry name" value="TPR-like_helical_dom_sf"/>
</dbReference>
<evidence type="ECO:0000256" key="6">
    <source>
        <dbReference type="SAM" id="SignalP"/>
    </source>
</evidence>
<evidence type="ECO:0000256" key="3">
    <source>
        <dbReference type="ARBA" id="ARBA00022729"/>
    </source>
</evidence>
<dbReference type="Gene3D" id="1.25.40.390">
    <property type="match status" value="1"/>
</dbReference>
<feature type="domain" description="SusD-like N-terminal" evidence="8">
    <location>
        <begin position="102"/>
        <end position="232"/>
    </location>
</feature>
<evidence type="ECO:0000256" key="5">
    <source>
        <dbReference type="ARBA" id="ARBA00023237"/>
    </source>
</evidence>
<evidence type="ECO:0000313" key="9">
    <source>
        <dbReference type="EMBL" id="SDF51112.1"/>
    </source>
</evidence>
<dbReference type="RefSeq" id="WP_091155923.1">
    <property type="nucleotide sequence ID" value="NZ_FNAI01000019.1"/>
</dbReference>
<comment type="similarity">
    <text evidence="2">Belongs to the SusD family.</text>
</comment>
<evidence type="ECO:0000256" key="1">
    <source>
        <dbReference type="ARBA" id="ARBA00004442"/>
    </source>
</evidence>
<dbReference type="SUPFAM" id="SSF48452">
    <property type="entry name" value="TPR-like"/>
    <property type="match status" value="1"/>
</dbReference>
<keyword evidence="3 6" id="KW-0732">Signal</keyword>
<protein>
    <submittedName>
        <fullName evidence="9">Starch-binding associating with outer membrane</fullName>
    </submittedName>
</protein>